<sequence length="19" mass="2218">MYSDMRLVNGCLSRKDETV</sequence>
<evidence type="ECO:0000313" key="1">
    <source>
        <dbReference type="EMBL" id="JAH23108.1"/>
    </source>
</evidence>
<dbReference type="EMBL" id="GBXM01085469">
    <property type="protein sequence ID" value="JAH23108.1"/>
    <property type="molecule type" value="Transcribed_RNA"/>
</dbReference>
<reference evidence="1" key="2">
    <citation type="journal article" date="2015" name="Fish Shellfish Immunol.">
        <title>Early steps in the European eel (Anguilla anguilla)-Vibrio vulnificus interaction in the gills: Role of the RtxA13 toxin.</title>
        <authorList>
            <person name="Callol A."/>
            <person name="Pajuelo D."/>
            <person name="Ebbesson L."/>
            <person name="Teles M."/>
            <person name="MacKenzie S."/>
            <person name="Amaro C."/>
        </authorList>
    </citation>
    <scope>NUCLEOTIDE SEQUENCE</scope>
</reference>
<dbReference type="AlphaFoldDB" id="A0A0E9R430"/>
<protein>
    <submittedName>
        <fullName evidence="1">Uncharacterized protein</fullName>
    </submittedName>
</protein>
<organism evidence="1">
    <name type="scientific">Anguilla anguilla</name>
    <name type="common">European freshwater eel</name>
    <name type="synonym">Muraena anguilla</name>
    <dbReference type="NCBI Taxonomy" id="7936"/>
    <lineage>
        <taxon>Eukaryota</taxon>
        <taxon>Metazoa</taxon>
        <taxon>Chordata</taxon>
        <taxon>Craniata</taxon>
        <taxon>Vertebrata</taxon>
        <taxon>Euteleostomi</taxon>
        <taxon>Actinopterygii</taxon>
        <taxon>Neopterygii</taxon>
        <taxon>Teleostei</taxon>
        <taxon>Anguilliformes</taxon>
        <taxon>Anguillidae</taxon>
        <taxon>Anguilla</taxon>
    </lineage>
</organism>
<proteinExistence type="predicted"/>
<name>A0A0E9R430_ANGAN</name>
<accession>A0A0E9R430</accession>
<reference evidence="1" key="1">
    <citation type="submission" date="2014-11" db="EMBL/GenBank/DDBJ databases">
        <authorList>
            <person name="Amaro Gonzalez C."/>
        </authorList>
    </citation>
    <scope>NUCLEOTIDE SEQUENCE</scope>
</reference>